<comment type="caution">
    <text evidence="1">The sequence shown here is derived from an EMBL/GenBank/DDBJ whole genome shotgun (WGS) entry which is preliminary data.</text>
</comment>
<evidence type="ECO:0000313" key="1">
    <source>
        <dbReference type="EMBL" id="RHD83132.1"/>
    </source>
</evidence>
<sequence length="155" mass="17196">MGLYNYGIGGNEVKVDANESIADIPSNRTLMVQKLTDEAPTSPECVYGLETVEDVFEHFEPTVQLEHVDAGGAEIKELMAFRNLGDFDAKKIKENSEFLSGLDIEKEQSVKIARQLTSNRALQKVIENPETRNALAEIIENSIQEIQAAQSKSKL</sequence>
<accession>A0A414HER6</accession>
<dbReference type="Proteomes" id="UP000283429">
    <property type="component" value="Unassembled WGS sequence"/>
</dbReference>
<name>A0A414HER6_PHOVU</name>
<dbReference type="EMBL" id="QSJM01000010">
    <property type="protein sequence ID" value="RHD83132.1"/>
    <property type="molecule type" value="Genomic_DNA"/>
</dbReference>
<dbReference type="RefSeq" id="WP_101602707.1">
    <property type="nucleotide sequence ID" value="NZ_JADNJS010000056.1"/>
</dbReference>
<protein>
    <submittedName>
        <fullName evidence="1">Uncharacterized protein</fullName>
    </submittedName>
</protein>
<dbReference type="AlphaFoldDB" id="A0A414HER6"/>
<reference evidence="1 2" key="1">
    <citation type="submission" date="2018-08" db="EMBL/GenBank/DDBJ databases">
        <title>A genome reference for cultivated species of the human gut microbiota.</title>
        <authorList>
            <person name="Zou Y."/>
            <person name="Xue W."/>
            <person name="Luo G."/>
        </authorList>
    </citation>
    <scope>NUCLEOTIDE SEQUENCE [LARGE SCALE GENOMIC DNA]</scope>
    <source>
        <strain evidence="1 2">AM30-40</strain>
    </source>
</reference>
<evidence type="ECO:0000313" key="2">
    <source>
        <dbReference type="Proteomes" id="UP000283429"/>
    </source>
</evidence>
<proteinExistence type="predicted"/>
<gene>
    <name evidence="1" type="ORF">DW783_04845</name>
</gene>
<organism evidence="1 2">
    <name type="scientific">Phocaeicola vulgatus</name>
    <name type="common">Bacteroides vulgatus</name>
    <dbReference type="NCBI Taxonomy" id="821"/>
    <lineage>
        <taxon>Bacteria</taxon>
        <taxon>Pseudomonadati</taxon>
        <taxon>Bacteroidota</taxon>
        <taxon>Bacteroidia</taxon>
        <taxon>Bacteroidales</taxon>
        <taxon>Bacteroidaceae</taxon>
        <taxon>Phocaeicola</taxon>
    </lineage>
</organism>